<organism evidence="2">
    <name type="scientific">Arundo donax</name>
    <name type="common">Giant reed</name>
    <name type="synonym">Donax arundinaceus</name>
    <dbReference type="NCBI Taxonomy" id="35708"/>
    <lineage>
        <taxon>Eukaryota</taxon>
        <taxon>Viridiplantae</taxon>
        <taxon>Streptophyta</taxon>
        <taxon>Embryophyta</taxon>
        <taxon>Tracheophyta</taxon>
        <taxon>Spermatophyta</taxon>
        <taxon>Magnoliopsida</taxon>
        <taxon>Liliopsida</taxon>
        <taxon>Poales</taxon>
        <taxon>Poaceae</taxon>
        <taxon>PACMAD clade</taxon>
        <taxon>Arundinoideae</taxon>
        <taxon>Arundineae</taxon>
        <taxon>Arundo</taxon>
    </lineage>
</organism>
<evidence type="ECO:0000313" key="2">
    <source>
        <dbReference type="EMBL" id="JAD59630.1"/>
    </source>
</evidence>
<protein>
    <submittedName>
        <fullName evidence="2">Uncharacterized protein</fullName>
    </submittedName>
</protein>
<name>A0A0A9BEJ7_ARUDO</name>
<reference evidence="2" key="1">
    <citation type="submission" date="2014-09" db="EMBL/GenBank/DDBJ databases">
        <authorList>
            <person name="Magalhaes I.L.F."/>
            <person name="Oliveira U."/>
            <person name="Santos F.R."/>
            <person name="Vidigal T.H.D.A."/>
            <person name="Brescovit A.D."/>
            <person name="Santos A.J."/>
        </authorList>
    </citation>
    <scope>NUCLEOTIDE SEQUENCE</scope>
    <source>
        <tissue evidence="2">Shoot tissue taken approximately 20 cm above the soil surface</tissue>
    </source>
</reference>
<accession>A0A0A9BEJ7</accession>
<keyword evidence="1" id="KW-0472">Membrane</keyword>
<feature type="transmembrane region" description="Helical" evidence="1">
    <location>
        <begin position="12"/>
        <end position="32"/>
    </location>
</feature>
<evidence type="ECO:0000256" key="1">
    <source>
        <dbReference type="SAM" id="Phobius"/>
    </source>
</evidence>
<proteinExistence type="predicted"/>
<reference evidence="2" key="2">
    <citation type="journal article" date="2015" name="Data Brief">
        <title>Shoot transcriptome of the giant reed, Arundo donax.</title>
        <authorList>
            <person name="Barrero R.A."/>
            <person name="Guerrero F.D."/>
            <person name="Moolhuijzen P."/>
            <person name="Goolsby J.A."/>
            <person name="Tidwell J."/>
            <person name="Bellgard S.E."/>
            <person name="Bellgard M.I."/>
        </authorList>
    </citation>
    <scope>NUCLEOTIDE SEQUENCE</scope>
    <source>
        <tissue evidence="2">Shoot tissue taken approximately 20 cm above the soil surface</tissue>
    </source>
</reference>
<sequence>MIFLHVKGTKMCTLMEGYFLLYFIWSGILLLFCF</sequence>
<dbReference type="AlphaFoldDB" id="A0A0A9BEJ7"/>
<keyword evidence="1" id="KW-0812">Transmembrane</keyword>
<keyword evidence="1" id="KW-1133">Transmembrane helix</keyword>
<dbReference type="EMBL" id="GBRH01238265">
    <property type="protein sequence ID" value="JAD59630.1"/>
    <property type="molecule type" value="Transcribed_RNA"/>
</dbReference>